<feature type="compositionally biased region" description="Polar residues" evidence="13">
    <location>
        <begin position="1348"/>
        <end position="1366"/>
    </location>
</feature>
<keyword evidence="6" id="KW-0067">ATP-binding</keyword>
<evidence type="ECO:0000256" key="6">
    <source>
        <dbReference type="ARBA" id="ARBA00022840"/>
    </source>
</evidence>
<dbReference type="Gene3D" id="1.20.5.170">
    <property type="match status" value="1"/>
</dbReference>
<feature type="region of interest" description="Disordered" evidence="13">
    <location>
        <begin position="1"/>
        <end position="31"/>
    </location>
</feature>
<keyword evidence="5" id="KW-0498">Mitosis</keyword>
<feature type="domain" description="SMC hinge" evidence="14">
    <location>
        <begin position="627"/>
        <end position="743"/>
    </location>
</feature>
<comment type="similarity">
    <text evidence="2">Belongs to the SMC family. SMC4 subfamily.</text>
</comment>
<evidence type="ECO:0000313" key="15">
    <source>
        <dbReference type="EMBL" id="CAH1115425.1"/>
    </source>
</evidence>
<dbReference type="Gene3D" id="3.30.70.1620">
    <property type="match status" value="1"/>
</dbReference>
<feature type="compositionally biased region" description="Polar residues" evidence="13">
    <location>
        <begin position="1375"/>
        <end position="1412"/>
    </location>
</feature>
<dbReference type="GO" id="GO:0000796">
    <property type="term" value="C:condensin complex"/>
    <property type="evidence" value="ECO:0007669"/>
    <property type="project" value="TreeGrafter"/>
</dbReference>
<evidence type="ECO:0000256" key="3">
    <source>
        <dbReference type="ARBA" id="ARBA00022618"/>
    </source>
</evidence>
<feature type="region of interest" description="Disordered" evidence="13">
    <location>
        <begin position="1296"/>
        <end position="1412"/>
    </location>
</feature>
<feature type="coiled-coil region" evidence="12">
    <location>
        <begin position="791"/>
        <end position="818"/>
    </location>
</feature>
<dbReference type="GO" id="GO:0016887">
    <property type="term" value="F:ATP hydrolysis activity"/>
    <property type="evidence" value="ECO:0007669"/>
    <property type="project" value="InterPro"/>
</dbReference>
<feature type="compositionally biased region" description="Polar residues" evidence="13">
    <location>
        <begin position="1315"/>
        <end position="1333"/>
    </location>
</feature>
<evidence type="ECO:0000259" key="14">
    <source>
        <dbReference type="SMART" id="SM00968"/>
    </source>
</evidence>
<dbReference type="SUPFAM" id="SSF52540">
    <property type="entry name" value="P-loop containing nucleoside triphosphate hydrolases"/>
    <property type="match status" value="1"/>
</dbReference>
<dbReference type="Pfam" id="PF06470">
    <property type="entry name" value="SMC_hinge"/>
    <property type="match status" value="1"/>
</dbReference>
<dbReference type="GO" id="GO:0007076">
    <property type="term" value="P:mitotic chromosome condensation"/>
    <property type="evidence" value="ECO:0007669"/>
    <property type="project" value="TreeGrafter"/>
</dbReference>
<evidence type="ECO:0000256" key="11">
    <source>
        <dbReference type="PIRNR" id="PIRNR005719"/>
    </source>
</evidence>
<evidence type="ECO:0000313" key="16">
    <source>
        <dbReference type="Proteomes" id="UP001153636"/>
    </source>
</evidence>
<reference evidence="15" key="1">
    <citation type="submission" date="2022-01" db="EMBL/GenBank/DDBJ databases">
        <authorList>
            <person name="King R."/>
        </authorList>
    </citation>
    <scope>NUCLEOTIDE SEQUENCE</scope>
</reference>
<dbReference type="InterPro" id="IPR024704">
    <property type="entry name" value="SMC"/>
</dbReference>
<keyword evidence="10" id="KW-0131">Cell cycle</keyword>
<feature type="coiled-coil region" evidence="12">
    <location>
        <begin position="580"/>
        <end position="607"/>
    </location>
</feature>
<keyword evidence="16" id="KW-1185">Reference proteome</keyword>
<keyword evidence="7 12" id="KW-0175">Coiled coil</keyword>
<dbReference type="Gene3D" id="1.20.1060.20">
    <property type="match status" value="1"/>
</dbReference>
<evidence type="ECO:0000256" key="10">
    <source>
        <dbReference type="ARBA" id="ARBA00023306"/>
    </source>
</evidence>
<dbReference type="InterPro" id="IPR010935">
    <property type="entry name" value="SMC_hinge"/>
</dbReference>
<accession>A0A9P0D7M3</accession>
<dbReference type="InterPro" id="IPR036277">
    <property type="entry name" value="SMC_hinge_sf"/>
</dbReference>
<feature type="compositionally biased region" description="Basic and acidic residues" evidence="13">
    <location>
        <begin position="1296"/>
        <end position="1314"/>
    </location>
</feature>
<organism evidence="15 16">
    <name type="scientific">Psylliodes chrysocephalus</name>
    <dbReference type="NCBI Taxonomy" id="3402493"/>
    <lineage>
        <taxon>Eukaryota</taxon>
        <taxon>Metazoa</taxon>
        <taxon>Ecdysozoa</taxon>
        <taxon>Arthropoda</taxon>
        <taxon>Hexapoda</taxon>
        <taxon>Insecta</taxon>
        <taxon>Pterygota</taxon>
        <taxon>Neoptera</taxon>
        <taxon>Endopterygota</taxon>
        <taxon>Coleoptera</taxon>
        <taxon>Polyphaga</taxon>
        <taxon>Cucujiformia</taxon>
        <taxon>Chrysomeloidea</taxon>
        <taxon>Chrysomelidae</taxon>
        <taxon>Galerucinae</taxon>
        <taxon>Alticini</taxon>
        <taxon>Psylliodes</taxon>
    </lineage>
</organism>
<dbReference type="PANTHER" id="PTHR18937:SF172">
    <property type="entry name" value="STRUCTURAL MAINTENANCE OF CHROMOSOMES PROTEIN"/>
    <property type="match status" value="1"/>
</dbReference>
<dbReference type="OrthoDB" id="5575062at2759"/>
<evidence type="ECO:0000256" key="7">
    <source>
        <dbReference type="ARBA" id="ARBA00023054"/>
    </source>
</evidence>
<proteinExistence type="inferred from homology"/>
<keyword evidence="4" id="KW-0547">Nucleotide-binding</keyword>
<dbReference type="Pfam" id="PF02463">
    <property type="entry name" value="SMC_N"/>
    <property type="match status" value="1"/>
</dbReference>
<dbReference type="InterPro" id="IPR027417">
    <property type="entry name" value="P-loop_NTPase"/>
</dbReference>
<keyword evidence="8" id="KW-0226">DNA condensation</keyword>
<dbReference type="PIRSF" id="PIRSF005719">
    <property type="entry name" value="SMC"/>
    <property type="match status" value="1"/>
</dbReference>
<feature type="coiled-coil region" evidence="12">
    <location>
        <begin position="403"/>
        <end position="554"/>
    </location>
</feature>
<evidence type="ECO:0000256" key="8">
    <source>
        <dbReference type="ARBA" id="ARBA00023067"/>
    </source>
</evidence>
<protein>
    <recommendedName>
        <fullName evidence="11">Structural maintenance of chromosomes protein</fullName>
    </recommendedName>
</protein>
<dbReference type="GO" id="GO:0051301">
    <property type="term" value="P:cell division"/>
    <property type="evidence" value="ECO:0007669"/>
    <property type="project" value="UniProtKB-KW"/>
</dbReference>
<dbReference type="Proteomes" id="UP001153636">
    <property type="component" value="Chromosome 9"/>
</dbReference>
<evidence type="ECO:0000256" key="2">
    <source>
        <dbReference type="ARBA" id="ARBA00006005"/>
    </source>
</evidence>
<comment type="subcellular location">
    <subcellularLocation>
        <location evidence="1 11">Nucleus</location>
    </subcellularLocation>
</comment>
<dbReference type="FunFam" id="3.40.50.300:FF:000585">
    <property type="entry name" value="Structural maintenance of chromosomes 4"/>
    <property type="match status" value="1"/>
</dbReference>
<evidence type="ECO:0000256" key="9">
    <source>
        <dbReference type="ARBA" id="ARBA00023242"/>
    </source>
</evidence>
<evidence type="ECO:0000256" key="1">
    <source>
        <dbReference type="ARBA" id="ARBA00004123"/>
    </source>
</evidence>
<dbReference type="SUPFAM" id="SSF75553">
    <property type="entry name" value="Smc hinge domain"/>
    <property type="match status" value="1"/>
</dbReference>
<dbReference type="GO" id="GO:0005634">
    <property type="term" value="C:nucleus"/>
    <property type="evidence" value="ECO:0007669"/>
    <property type="project" value="UniProtKB-SubCell"/>
</dbReference>
<keyword evidence="3" id="KW-0132">Cell division</keyword>
<keyword evidence="9 11" id="KW-0539">Nucleus</keyword>
<name>A0A9P0D7M3_9CUCU</name>
<dbReference type="SMART" id="SM00968">
    <property type="entry name" value="SMC_hinge"/>
    <property type="match status" value="1"/>
</dbReference>
<dbReference type="PANTHER" id="PTHR18937">
    <property type="entry name" value="STRUCTURAL MAINTENANCE OF CHROMOSOMES SMC FAMILY MEMBER"/>
    <property type="match status" value="1"/>
</dbReference>
<dbReference type="InterPro" id="IPR003395">
    <property type="entry name" value="RecF/RecN/SMC_N"/>
</dbReference>
<evidence type="ECO:0000256" key="4">
    <source>
        <dbReference type="ARBA" id="ARBA00022741"/>
    </source>
</evidence>
<evidence type="ECO:0000256" key="13">
    <source>
        <dbReference type="SAM" id="MobiDB-lite"/>
    </source>
</evidence>
<feature type="coiled-coil region" evidence="12">
    <location>
        <begin position="942"/>
        <end position="1011"/>
    </location>
</feature>
<feature type="coiled-coil region" evidence="12">
    <location>
        <begin position="1107"/>
        <end position="1144"/>
    </location>
</feature>
<dbReference type="GO" id="GO:0005524">
    <property type="term" value="F:ATP binding"/>
    <property type="evidence" value="ECO:0007669"/>
    <property type="project" value="UniProtKB-KW"/>
</dbReference>
<gene>
    <name evidence="15" type="ORF">PSYICH_LOCUS14922</name>
</gene>
<evidence type="ECO:0000256" key="12">
    <source>
        <dbReference type="SAM" id="Coils"/>
    </source>
</evidence>
<evidence type="ECO:0000256" key="5">
    <source>
        <dbReference type="ARBA" id="ARBA00022776"/>
    </source>
</evidence>
<feature type="coiled-coil region" evidence="12">
    <location>
        <begin position="871"/>
        <end position="905"/>
    </location>
</feature>
<dbReference type="EMBL" id="OV651821">
    <property type="protein sequence ID" value="CAH1115425.1"/>
    <property type="molecule type" value="Genomic_DNA"/>
</dbReference>
<dbReference type="FunFam" id="3.40.50.300:FF:000481">
    <property type="entry name" value="Structural maintenance of chromosomes 4"/>
    <property type="match status" value="1"/>
</dbReference>
<dbReference type="Gene3D" id="3.40.50.300">
    <property type="entry name" value="P-loop containing nucleotide triphosphate hydrolases"/>
    <property type="match status" value="2"/>
</dbReference>
<sequence length="1412" mass="162326">MTEKQTSKKRKSMLQEIQESPPSDDELHFSDDDDGDIIDGIRIPPPFKPTLSFDPTGPRLIITKIVNNFFKSYADEQVLGPFHKCFNAIVGPNGSGKSNVIDSMLFVFGYRAAKIRSKKVSVLLHNSNKYRNVQTCTVAVHFALIIDKDGDNYEILPGSEFIVARSASKDNSSYYTLDGKRVQFKEVGKLLKSHGIDLDHNRFLILQGEVEQIAMMSCKGDNEHESGMLEYLEDIIGTTRYKKPLVQVNERVEYLTEHRTEKLNRLRLVEREMEELKEPMEEAVGFLQTENKVKWKINVRKNVKKIGTRISQEENTDNAFEGASSTKKLWIFISRVKDHGSEDKVKSYIAKKSNTNQIDVKPLKTYYQKNDTKCFLVVIDHSLKSVVYDQSFWPVGVAFERSYQHLEKRKEELTEAFNKANNKDIQLIETMTQTNTTRKKTKELILEEKKRLENLNEVPEKTKAGIEECEQKIEEVSANKEKFEEEKTKLLSTLRTETKSLQEKKEVIENKLFVLAESELKIYVSNEENEKNKLDNLNQEYESVHSKIEERTKQISILKKKIPATEKSLNDALQELNGVKEEEGQVINEIRRNRMQLEEKRSSMQASRSKGKVLDGLMAQKRDGNCPGLYGRLGDLGAIEQTYDVAISTACGPLDNIVVDTVKTAQWCIEFLKRYDLGRATFIALDKQEHLRNRANSKIKTPENVDRLYDLIKVEDEDVKTAFYYALRDTLVACDLEQASRIAYGAQRFRVVTLKGDLIETTGTMSGGGKQVSRGRMGQSVRVSNVNPRELQNLEEDIEQMEQRVRELRQKQTNLESQINALQPELRQMKFDLEKFSMELKGLHQQQPVLEKQLKEQKQKSNVTKADPVQVKKLTKIVEEKKQVYDKAAEQALVLQRQVDQITEEIKDKTTGKMRIIDKKIKDAANTIDKCKGEITRLRVSITTAERNSKKSEKKIQIMEQDVTGMENRLRQMRDERAEIEEDAAKLLKCIEEITEQLAEGEETYGDIKKEVADLIKKENTLKSEKVDVDQKFKTVNGKVSDCKGSIHQLHLKIKHLKLQAIPNESITELKTYSHEELDEESEREVQKELENAENHLKVAKPNLNAIEEYRKKQSQYIERSKELEEINQRRTTMRKLYDDLKVKRREEFMTGYNIIKMKLKEMYQMITLGGDADFEMVDNYDPFSEGIQFNVRPPKKSWKKIANLSGGEKTLSSLALVFALHYYKPSPLYVMDEIDAALDFKNVSIVGNYIKERTKNAQFIIISLRSNMFELCDNLIGIYKTYNCTQSITIDPRVHDQKEVNESTQKGHNEERSTASASFTLLQPHNESNAYTDVNDENDENDGLVQNIESSSNADVNNERTLQNSEHGKDTPMQDVTSCSDETEKNTQSSSVSFTNQTNEDQISSSPMEVN</sequence>